<gene>
    <name evidence="1" type="ORF">ONE63_005000</name>
</gene>
<keyword evidence="2" id="KW-1185">Reference proteome</keyword>
<sequence>MYSAEGRVFEHMFYVAMRSLGCSLEMRFEPAGLDDIVPMEEEQSLRRGGAYARVIRGEAEIVLRYAWMTQNRSSLLTPSAVMDLPTTEMYIAEMGVATGHSTELELAILGLVVVVTVVDRGLRSVSRLSARTDGARDGGWVRALLLGWSIFTDQAIATGHRTQAWERLVWASLAFGAVAANAMRRSMYAIDAMQPRYQHMNTMQEVIRAGIPVGVHDETIYDVLVETSKGPAASSDVLPLVDCFTDTASCLEMLAASRGGFALLANPATIQGNMSAADREKVAPLAVPYFRFPVVTYFARDHPLVENYSAAVLRLMDAGIMQQKFGDIAPAL</sequence>
<dbReference type="AlphaFoldDB" id="A0AAV7X1H8"/>
<dbReference type="SUPFAM" id="SSF53850">
    <property type="entry name" value="Periplasmic binding protein-like II"/>
    <property type="match status" value="1"/>
</dbReference>
<accession>A0AAV7X1H8</accession>
<dbReference type="Proteomes" id="UP001075354">
    <property type="component" value="Chromosome 16"/>
</dbReference>
<evidence type="ECO:0000313" key="1">
    <source>
        <dbReference type="EMBL" id="KAJ1519744.1"/>
    </source>
</evidence>
<dbReference type="EMBL" id="JAPTSV010000016">
    <property type="protein sequence ID" value="KAJ1519744.1"/>
    <property type="molecule type" value="Genomic_DNA"/>
</dbReference>
<name>A0AAV7X1H8_9NEOP</name>
<comment type="caution">
    <text evidence="1">The sequence shown here is derived from an EMBL/GenBank/DDBJ whole genome shotgun (WGS) entry which is preliminary data.</text>
</comment>
<reference evidence="1" key="1">
    <citation type="submission" date="2022-12" db="EMBL/GenBank/DDBJ databases">
        <title>Chromosome-level genome assembly of the bean flower thrips Megalurothrips usitatus.</title>
        <authorList>
            <person name="Ma L."/>
            <person name="Liu Q."/>
            <person name="Li H."/>
            <person name="Cai W."/>
        </authorList>
    </citation>
    <scope>NUCLEOTIDE SEQUENCE</scope>
    <source>
        <strain evidence="1">Cailab_2022a</strain>
    </source>
</reference>
<evidence type="ECO:0000313" key="2">
    <source>
        <dbReference type="Proteomes" id="UP001075354"/>
    </source>
</evidence>
<protein>
    <submittedName>
        <fullName evidence="1">Uncharacterized protein</fullName>
    </submittedName>
</protein>
<proteinExistence type="predicted"/>
<organism evidence="1 2">
    <name type="scientific">Megalurothrips usitatus</name>
    <name type="common">bean blossom thrips</name>
    <dbReference type="NCBI Taxonomy" id="439358"/>
    <lineage>
        <taxon>Eukaryota</taxon>
        <taxon>Metazoa</taxon>
        <taxon>Ecdysozoa</taxon>
        <taxon>Arthropoda</taxon>
        <taxon>Hexapoda</taxon>
        <taxon>Insecta</taxon>
        <taxon>Pterygota</taxon>
        <taxon>Neoptera</taxon>
        <taxon>Paraneoptera</taxon>
        <taxon>Thysanoptera</taxon>
        <taxon>Terebrantia</taxon>
        <taxon>Thripoidea</taxon>
        <taxon>Thripidae</taxon>
        <taxon>Megalurothrips</taxon>
    </lineage>
</organism>